<dbReference type="AlphaFoldDB" id="A0A4P6JW09"/>
<name>A0A4P6JW09_KTERU</name>
<dbReference type="KEGG" id="kbs:EPA93_27655"/>
<dbReference type="Proteomes" id="UP000290365">
    <property type="component" value="Chromosome"/>
</dbReference>
<evidence type="ECO:0000313" key="2">
    <source>
        <dbReference type="Proteomes" id="UP000290365"/>
    </source>
</evidence>
<gene>
    <name evidence="1" type="ORF">EPA93_27655</name>
</gene>
<dbReference type="RefSeq" id="WP_129890604.1">
    <property type="nucleotide sequence ID" value="NZ_CP035758.1"/>
</dbReference>
<sequence length="100" mass="11054">METRLLGYDKAANMTEIADWANALPGKEFPGTPGYRVRRIVSFQILPGEEGYAAMVMVEIEEMSQDVEQTVIREADVIEIEEITSSVGEPPEKPGPLVSE</sequence>
<protein>
    <submittedName>
        <fullName evidence="1">Uncharacterized protein</fullName>
    </submittedName>
</protein>
<dbReference type="OrthoDB" id="163906at2"/>
<proteinExistence type="predicted"/>
<organism evidence="1 2">
    <name type="scientific">Ktedonosporobacter rubrisoli</name>
    <dbReference type="NCBI Taxonomy" id="2509675"/>
    <lineage>
        <taxon>Bacteria</taxon>
        <taxon>Bacillati</taxon>
        <taxon>Chloroflexota</taxon>
        <taxon>Ktedonobacteria</taxon>
        <taxon>Ktedonobacterales</taxon>
        <taxon>Ktedonosporobacteraceae</taxon>
        <taxon>Ktedonosporobacter</taxon>
    </lineage>
</organism>
<dbReference type="EMBL" id="CP035758">
    <property type="protein sequence ID" value="QBD79550.1"/>
    <property type="molecule type" value="Genomic_DNA"/>
</dbReference>
<evidence type="ECO:0000313" key="1">
    <source>
        <dbReference type="EMBL" id="QBD79550.1"/>
    </source>
</evidence>
<accession>A0A4P6JW09</accession>
<reference evidence="1 2" key="1">
    <citation type="submission" date="2019-01" db="EMBL/GenBank/DDBJ databases">
        <title>Ktedonosporobacter rubrisoli SCAWS-G2.</title>
        <authorList>
            <person name="Huang Y."/>
            <person name="Yan B."/>
        </authorList>
    </citation>
    <scope>NUCLEOTIDE SEQUENCE [LARGE SCALE GENOMIC DNA]</scope>
    <source>
        <strain evidence="1 2">SCAWS-G2</strain>
    </source>
</reference>
<keyword evidence="2" id="KW-1185">Reference proteome</keyword>